<evidence type="ECO:0000256" key="4">
    <source>
        <dbReference type="ARBA" id="ARBA00022989"/>
    </source>
</evidence>
<proteinExistence type="predicted"/>
<dbReference type="GO" id="GO:0004672">
    <property type="term" value="F:protein kinase activity"/>
    <property type="evidence" value="ECO:0007669"/>
    <property type="project" value="InterPro"/>
</dbReference>
<evidence type="ECO:0000256" key="3">
    <source>
        <dbReference type="ARBA" id="ARBA00022729"/>
    </source>
</evidence>
<dbReference type="PANTHER" id="PTHR47974:SF3">
    <property type="entry name" value="RECEPTOR-LIKE SERINE_THREONINE-PROTEIN KINASE"/>
    <property type="match status" value="1"/>
</dbReference>
<dbReference type="PROSITE" id="PS00108">
    <property type="entry name" value="PROTEIN_KINASE_ST"/>
    <property type="match status" value="1"/>
</dbReference>
<evidence type="ECO:0000256" key="2">
    <source>
        <dbReference type="ARBA" id="ARBA00022692"/>
    </source>
</evidence>
<dbReference type="InterPro" id="IPR008271">
    <property type="entry name" value="Ser/Thr_kinase_AS"/>
</dbReference>
<dbReference type="GO" id="GO:0005524">
    <property type="term" value="F:ATP binding"/>
    <property type="evidence" value="ECO:0007669"/>
    <property type="project" value="InterPro"/>
</dbReference>
<evidence type="ECO:0000313" key="8">
    <source>
        <dbReference type="Proteomes" id="UP000053144"/>
    </source>
</evidence>
<dbReference type="PANTHER" id="PTHR47974">
    <property type="entry name" value="OS07G0415500 PROTEIN"/>
    <property type="match status" value="1"/>
</dbReference>
<dbReference type="PROSITE" id="PS50011">
    <property type="entry name" value="PROTEIN_KINASE_DOM"/>
    <property type="match status" value="1"/>
</dbReference>
<dbReference type="Proteomes" id="UP000053144">
    <property type="component" value="Unassembled WGS sequence"/>
</dbReference>
<evidence type="ECO:0000259" key="6">
    <source>
        <dbReference type="PROSITE" id="PS50011"/>
    </source>
</evidence>
<keyword evidence="2" id="KW-0812">Transmembrane</keyword>
<comment type="subcellular location">
    <subcellularLocation>
        <location evidence="1">Membrane</location>
        <topology evidence="1">Single-pass membrane protein</topology>
    </subcellularLocation>
</comment>
<dbReference type="GO" id="GO:0016020">
    <property type="term" value="C:membrane"/>
    <property type="evidence" value="ECO:0007669"/>
    <property type="project" value="UniProtKB-SubCell"/>
</dbReference>
<name>A0A0L9TGG1_PHAAN</name>
<dbReference type="AlphaFoldDB" id="A0A0L9TGG1"/>
<dbReference type="SUPFAM" id="SSF56112">
    <property type="entry name" value="Protein kinase-like (PK-like)"/>
    <property type="match status" value="1"/>
</dbReference>
<dbReference type="InterPro" id="IPR011009">
    <property type="entry name" value="Kinase-like_dom_sf"/>
</dbReference>
<dbReference type="EMBL" id="KQ258517">
    <property type="protein sequence ID" value="KOM29673.1"/>
    <property type="molecule type" value="Genomic_DNA"/>
</dbReference>
<evidence type="ECO:0000313" key="7">
    <source>
        <dbReference type="EMBL" id="KOM29673.1"/>
    </source>
</evidence>
<dbReference type="PIRSF" id="PIRSF000654">
    <property type="entry name" value="Integrin-linked_kinase"/>
    <property type="match status" value="1"/>
</dbReference>
<gene>
    <name evidence="7" type="ORF">LR48_Vigan743s000600</name>
</gene>
<accession>A0A0L9TGG1</accession>
<dbReference type="Gene3D" id="1.10.510.10">
    <property type="entry name" value="Transferase(Phosphotransferase) domain 1"/>
    <property type="match status" value="1"/>
</dbReference>
<dbReference type="Gramene" id="KOM29673">
    <property type="protein sequence ID" value="KOM29673"/>
    <property type="gene ID" value="LR48_Vigan743s000600"/>
</dbReference>
<dbReference type="Gene3D" id="3.30.200.20">
    <property type="entry name" value="Phosphorylase Kinase, domain 1"/>
    <property type="match status" value="1"/>
</dbReference>
<organism evidence="7 8">
    <name type="scientific">Phaseolus angularis</name>
    <name type="common">Azuki bean</name>
    <name type="synonym">Vigna angularis</name>
    <dbReference type="NCBI Taxonomy" id="3914"/>
    <lineage>
        <taxon>Eukaryota</taxon>
        <taxon>Viridiplantae</taxon>
        <taxon>Streptophyta</taxon>
        <taxon>Embryophyta</taxon>
        <taxon>Tracheophyta</taxon>
        <taxon>Spermatophyta</taxon>
        <taxon>Magnoliopsida</taxon>
        <taxon>eudicotyledons</taxon>
        <taxon>Gunneridae</taxon>
        <taxon>Pentapetalae</taxon>
        <taxon>rosids</taxon>
        <taxon>fabids</taxon>
        <taxon>Fabales</taxon>
        <taxon>Fabaceae</taxon>
        <taxon>Papilionoideae</taxon>
        <taxon>50 kb inversion clade</taxon>
        <taxon>NPAAA clade</taxon>
        <taxon>indigoferoid/millettioid clade</taxon>
        <taxon>Phaseoleae</taxon>
        <taxon>Vigna</taxon>
    </lineage>
</organism>
<keyword evidence="5" id="KW-0472">Membrane</keyword>
<protein>
    <recommendedName>
        <fullName evidence="6">Protein kinase domain-containing protein</fullName>
    </recommendedName>
</protein>
<evidence type="ECO:0000256" key="1">
    <source>
        <dbReference type="ARBA" id="ARBA00004167"/>
    </source>
</evidence>
<sequence>MNLIQMWGYCAEGKHRLLVYEYMENGSLAQNLSSNTLDWSKRYNIALGTARVLAYLHEECLEWILHCDIKPQNILLDANYQPKVADFGLSKLQNRNNVNNSSFSMIRGTRGYMAPEWVLNLAITSKVDVYSYGIVLLEMITGKSPTTGVQNIDGEESYNGRVVAWVREKKRGRSWLEHIIDPAIQTNYDESKMEVLVKVALDCVEEDKDIRPTMSQVVEMLQSVPQ</sequence>
<dbReference type="FunFam" id="1.10.510.10:FF:000302">
    <property type="entry name" value="Serine/threonine-protein kinase"/>
    <property type="match status" value="1"/>
</dbReference>
<reference evidence="8" key="1">
    <citation type="journal article" date="2015" name="Proc. Natl. Acad. Sci. U.S.A.">
        <title>Genome sequencing of adzuki bean (Vigna angularis) provides insight into high starch and low fat accumulation and domestication.</title>
        <authorList>
            <person name="Yang K."/>
            <person name="Tian Z."/>
            <person name="Chen C."/>
            <person name="Luo L."/>
            <person name="Zhao B."/>
            <person name="Wang Z."/>
            <person name="Yu L."/>
            <person name="Li Y."/>
            <person name="Sun Y."/>
            <person name="Li W."/>
            <person name="Chen Y."/>
            <person name="Li Y."/>
            <person name="Zhang Y."/>
            <person name="Ai D."/>
            <person name="Zhao J."/>
            <person name="Shang C."/>
            <person name="Ma Y."/>
            <person name="Wu B."/>
            <person name="Wang M."/>
            <person name="Gao L."/>
            <person name="Sun D."/>
            <person name="Zhang P."/>
            <person name="Guo F."/>
            <person name="Wang W."/>
            <person name="Li Y."/>
            <person name="Wang J."/>
            <person name="Varshney R.K."/>
            <person name="Wang J."/>
            <person name="Ling H.Q."/>
            <person name="Wan P."/>
        </authorList>
    </citation>
    <scope>NUCLEOTIDE SEQUENCE</scope>
    <source>
        <strain evidence="8">cv. Jingnong 6</strain>
    </source>
</reference>
<keyword evidence="3" id="KW-0732">Signal</keyword>
<dbReference type="Pfam" id="PF00069">
    <property type="entry name" value="Pkinase"/>
    <property type="match status" value="1"/>
</dbReference>
<dbReference type="InterPro" id="IPR000719">
    <property type="entry name" value="Prot_kinase_dom"/>
</dbReference>
<feature type="domain" description="Protein kinase" evidence="6">
    <location>
        <begin position="1"/>
        <end position="226"/>
    </location>
</feature>
<dbReference type="SMART" id="SM00220">
    <property type="entry name" value="S_TKc"/>
    <property type="match status" value="1"/>
</dbReference>
<keyword evidence="4" id="KW-1133">Transmembrane helix</keyword>
<evidence type="ECO:0000256" key="5">
    <source>
        <dbReference type="ARBA" id="ARBA00023136"/>
    </source>
</evidence>